<gene>
    <name evidence="5" type="ORF">IW245_004643</name>
</gene>
<sequence length="515" mass="54450">MRRLLTLVVLATLVLFGAAVPAHAAPSTTGFTFFDLTASDGVVLKANVIAPTTPGRHPGIVFISSWGINDLEYLAQASKFAEAGYVVMSYGARGFWLSGGQIDTAGPKDVADARTAVDWMVANPAVDPDRIGTAGISYGAGISLIAAGHDPRIRAVSAMSGWSDLVYSLYDQQTRHGQSVGFLGIAALITGKPSAELTGILGDFYANRDIDNIKSWAKIRSAATYLDGINAHQPAILMANAYGDSIFPPNQLVDFYGRLTGPKRLEFAPGDHAIVEGLGLAGLPNHVWDSTRQWFDRYLGPGGTIGQGVVLRPHGSSAVETYPDWAATRTATTRLGLGEVRWWDGTGDLGGTPATGWSRQTWPRVDTPAYGGVALVSGALDTLTGIPPTVWLPAVSRLNAGVWTSDGYSDGVKVRGTAKLHLAVNPSAPRGTVVAYLYDLDALGGGQLITHTPVTWLSTTSTLDATFPAAAYDVPAGHRLALVLDGKDSLYLDMNDTPGATVTYQGSSWLELPTR</sequence>
<evidence type="ECO:0000313" key="6">
    <source>
        <dbReference type="Proteomes" id="UP000622552"/>
    </source>
</evidence>
<dbReference type="EMBL" id="JADOUF010000001">
    <property type="protein sequence ID" value="MBG6138449.1"/>
    <property type="molecule type" value="Genomic_DNA"/>
</dbReference>
<accession>A0A8J7GU23</accession>
<dbReference type="InterPro" id="IPR013736">
    <property type="entry name" value="Xaa-Pro_dipept_C"/>
</dbReference>
<evidence type="ECO:0000256" key="1">
    <source>
        <dbReference type="ARBA" id="ARBA00008645"/>
    </source>
</evidence>
<proteinExistence type="inferred from homology"/>
<dbReference type="InterPro" id="IPR008979">
    <property type="entry name" value="Galactose-bd-like_sf"/>
</dbReference>
<dbReference type="Pfam" id="PF02129">
    <property type="entry name" value="Peptidase_S15"/>
    <property type="match status" value="1"/>
</dbReference>
<feature type="chain" id="PRO_5035302453" description="Xaa-Pro dipeptidyl-peptidase C-terminal domain-containing protein" evidence="3">
    <location>
        <begin position="25"/>
        <end position="515"/>
    </location>
</feature>
<name>A0A8J7GU23_9ACTN</name>
<reference evidence="5" key="1">
    <citation type="submission" date="2020-11" db="EMBL/GenBank/DDBJ databases">
        <title>Sequencing the genomes of 1000 actinobacteria strains.</title>
        <authorList>
            <person name="Klenk H.-P."/>
        </authorList>
    </citation>
    <scope>NUCLEOTIDE SEQUENCE</scope>
    <source>
        <strain evidence="5">DSM 45356</strain>
    </source>
</reference>
<organism evidence="5 6">
    <name type="scientific">Longispora fulva</name>
    <dbReference type="NCBI Taxonomy" id="619741"/>
    <lineage>
        <taxon>Bacteria</taxon>
        <taxon>Bacillati</taxon>
        <taxon>Actinomycetota</taxon>
        <taxon>Actinomycetes</taxon>
        <taxon>Micromonosporales</taxon>
        <taxon>Micromonosporaceae</taxon>
        <taxon>Longispora</taxon>
    </lineage>
</organism>
<evidence type="ECO:0000256" key="2">
    <source>
        <dbReference type="ARBA" id="ARBA00022801"/>
    </source>
</evidence>
<feature type="signal peptide" evidence="3">
    <location>
        <begin position="1"/>
        <end position="24"/>
    </location>
</feature>
<evidence type="ECO:0000313" key="5">
    <source>
        <dbReference type="EMBL" id="MBG6138449.1"/>
    </source>
</evidence>
<dbReference type="AlphaFoldDB" id="A0A8J7GU23"/>
<keyword evidence="6" id="KW-1185">Reference proteome</keyword>
<dbReference type="GO" id="GO:0008239">
    <property type="term" value="F:dipeptidyl-peptidase activity"/>
    <property type="evidence" value="ECO:0007669"/>
    <property type="project" value="InterPro"/>
</dbReference>
<dbReference type="Pfam" id="PF08530">
    <property type="entry name" value="PepX_C"/>
    <property type="match status" value="1"/>
</dbReference>
<keyword evidence="2" id="KW-0378">Hydrolase</keyword>
<dbReference type="Proteomes" id="UP000622552">
    <property type="component" value="Unassembled WGS sequence"/>
</dbReference>
<dbReference type="InterPro" id="IPR000383">
    <property type="entry name" value="Xaa-Pro-like_dom"/>
</dbReference>
<dbReference type="PANTHER" id="PTHR22946">
    <property type="entry name" value="DIENELACTONE HYDROLASE DOMAIN-CONTAINING PROTEIN-RELATED"/>
    <property type="match status" value="1"/>
</dbReference>
<feature type="domain" description="Xaa-Pro dipeptidyl-peptidase C-terminal" evidence="4">
    <location>
        <begin position="292"/>
        <end position="510"/>
    </location>
</feature>
<comment type="caution">
    <text evidence="5">The sequence shown here is derived from an EMBL/GenBank/DDBJ whole genome shotgun (WGS) entry which is preliminary data.</text>
</comment>
<comment type="similarity">
    <text evidence="1">Belongs to the AB hydrolase superfamily.</text>
</comment>
<dbReference type="Gene3D" id="2.60.120.260">
    <property type="entry name" value="Galactose-binding domain-like"/>
    <property type="match status" value="1"/>
</dbReference>
<dbReference type="InterPro" id="IPR050261">
    <property type="entry name" value="FrsA_esterase"/>
</dbReference>
<keyword evidence="3" id="KW-0732">Signal</keyword>
<dbReference type="SMART" id="SM00939">
    <property type="entry name" value="PepX_C"/>
    <property type="match status" value="1"/>
</dbReference>
<evidence type="ECO:0000259" key="4">
    <source>
        <dbReference type="SMART" id="SM00939"/>
    </source>
</evidence>
<evidence type="ECO:0000256" key="3">
    <source>
        <dbReference type="SAM" id="SignalP"/>
    </source>
</evidence>
<dbReference type="SUPFAM" id="SSF49785">
    <property type="entry name" value="Galactose-binding domain-like"/>
    <property type="match status" value="1"/>
</dbReference>
<dbReference type="SUPFAM" id="SSF53474">
    <property type="entry name" value="alpha/beta-Hydrolases"/>
    <property type="match status" value="1"/>
</dbReference>
<protein>
    <recommendedName>
        <fullName evidence="4">Xaa-Pro dipeptidyl-peptidase C-terminal domain-containing protein</fullName>
    </recommendedName>
</protein>
<dbReference type="GO" id="GO:0052689">
    <property type="term" value="F:carboxylic ester hydrolase activity"/>
    <property type="evidence" value="ECO:0007669"/>
    <property type="project" value="UniProtKB-ARBA"/>
</dbReference>
<dbReference type="PANTHER" id="PTHR22946:SF9">
    <property type="entry name" value="POLYKETIDE TRANSFERASE AF380"/>
    <property type="match status" value="1"/>
</dbReference>
<dbReference type="RefSeq" id="WP_197005205.1">
    <property type="nucleotide sequence ID" value="NZ_BONS01000037.1"/>
</dbReference>
<dbReference type="Gene3D" id="3.40.50.1820">
    <property type="entry name" value="alpha/beta hydrolase"/>
    <property type="match status" value="1"/>
</dbReference>
<dbReference type="InterPro" id="IPR029058">
    <property type="entry name" value="AB_hydrolase_fold"/>
</dbReference>